<dbReference type="PROSITE" id="PS50082">
    <property type="entry name" value="WD_REPEATS_2"/>
    <property type="match status" value="1"/>
</dbReference>
<reference evidence="3" key="2">
    <citation type="submission" date="2017-11" db="EMBL/GenBank/DDBJ databases">
        <title>Coralsnake Venomics: Analyses of Venom Gland Transcriptomes and Proteomes of Six Brazilian Taxa.</title>
        <authorList>
            <person name="Aird S.D."/>
            <person name="Jorge da Silva N."/>
            <person name="Qiu L."/>
            <person name="Villar-Briones A."/>
            <person name="Aparecida-Saddi V."/>
            <person name="Campos-Telles M.P."/>
            <person name="Grau M."/>
            <person name="Mikheyev A.S."/>
        </authorList>
    </citation>
    <scope>NUCLEOTIDE SEQUENCE</scope>
    <source>
        <tissue evidence="3">Venom_gland</tissue>
    </source>
</reference>
<dbReference type="PROSITE" id="PS50294">
    <property type="entry name" value="WD_REPEATS_REGION"/>
    <property type="match status" value="1"/>
</dbReference>
<evidence type="ECO:0000256" key="2">
    <source>
        <dbReference type="SAM" id="MobiDB-lite"/>
    </source>
</evidence>
<dbReference type="AlphaFoldDB" id="A0A2D4HIF2"/>
<feature type="repeat" description="WD" evidence="1">
    <location>
        <begin position="37"/>
        <end position="79"/>
    </location>
</feature>
<organism evidence="3">
    <name type="scientific">Micrurus lemniscatus lemniscatus</name>
    <dbReference type="NCBI Taxonomy" id="129467"/>
    <lineage>
        <taxon>Eukaryota</taxon>
        <taxon>Metazoa</taxon>
        <taxon>Chordata</taxon>
        <taxon>Craniata</taxon>
        <taxon>Vertebrata</taxon>
        <taxon>Euteleostomi</taxon>
        <taxon>Lepidosauria</taxon>
        <taxon>Squamata</taxon>
        <taxon>Bifurcata</taxon>
        <taxon>Unidentata</taxon>
        <taxon>Episquamata</taxon>
        <taxon>Toxicofera</taxon>
        <taxon>Serpentes</taxon>
        <taxon>Colubroidea</taxon>
        <taxon>Elapidae</taxon>
        <taxon>Elapinae</taxon>
        <taxon>Micrurus</taxon>
    </lineage>
</organism>
<dbReference type="SMART" id="SM00320">
    <property type="entry name" value="WD40"/>
    <property type="match status" value="2"/>
</dbReference>
<proteinExistence type="predicted"/>
<dbReference type="Gene3D" id="2.130.10.10">
    <property type="entry name" value="YVTN repeat-like/Quinoprotein amine dehydrogenase"/>
    <property type="match status" value="1"/>
</dbReference>
<evidence type="ECO:0000256" key="1">
    <source>
        <dbReference type="PROSITE-ProRule" id="PRU00221"/>
    </source>
</evidence>
<evidence type="ECO:0000313" key="3">
    <source>
        <dbReference type="EMBL" id="LAA71728.1"/>
    </source>
</evidence>
<dbReference type="InterPro" id="IPR052640">
    <property type="entry name" value="Gemin-5"/>
</dbReference>
<dbReference type="InterPro" id="IPR036322">
    <property type="entry name" value="WD40_repeat_dom_sf"/>
</dbReference>
<dbReference type="PANTHER" id="PTHR46362">
    <property type="entry name" value="GEM-ASSOCIATED PROTEIN 5"/>
    <property type="match status" value="1"/>
</dbReference>
<dbReference type="GO" id="GO:0005634">
    <property type="term" value="C:nucleus"/>
    <property type="evidence" value="ECO:0007669"/>
    <property type="project" value="TreeGrafter"/>
</dbReference>
<reference evidence="3" key="1">
    <citation type="submission" date="2017-07" db="EMBL/GenBank/DDBJ databases">
        <authorList>
            <person name="Mikheyev A."/>
            <person name="Grau M."/>
        </authorList>
    </citation>
    <scope>NUCLEOTIDE SEQUENCE</scope>
    <source>
        <tissue evidence="3">Venom_gland</tissue>
    </source>
</reference>
<protein>
    <submittedName>
        <fullName evidence="3">Uncharacterized protein</fullName>
    </submittedName>
</protein>
<feature type="compositionally biased region" description="Basic and acidic residues" evidence="2">
    <location>
        <begin position="123"/>
        <end position="135"/>
    </location>
</feature>
<feature type="region of interest" description="Disordered" evidence="2">
    <location>
        <begin position="123"/>
        <end position="202"/>
    </location>
</feature>
<keyword evidence="1" id="KW-0853">WD repeat</keyword>
<name>A0A2D4HIF2_MICLE</name>
<dbReference type="EMBL" id="IACK01036468">
    <property type="protein sequence ID" value="LAA71728.1"/>
    <property type="molecule type" value="Transcribed_RNA"/>
</dbReference>
<dbReference type="GO" id="GO:0032797">
    <property type="term" value="C:SMN complex"/>
    <property type="evidence" value="ECO:0007669"/>
    <property type="project" value="TreeGrafter"/>
</dbReference>
<feature type="compositionally biased region" description="Basic and acidic residues" evidence="2">
    <location>
        <begin position="183"/>
        <end position="202"/>
    </location>
</feature>
<accession>A0A2D4HIF2</accession>
<dbReference type="Pfam" id="PF00400">
    <property type="entry name" value="WD40"/>
    <property type="match status" value="2"/>
</dbReference>
<dbReference type="InterPro" id="IPR015943">
    <property type="entry name" value="WD40/YVTN_repeat-like_dom_sf"/>
</dbReference>
<feature type="compositionally biased region" description="Basic residues" evidence="2">
    <location>
        <begin position="141"/>
        <end position="150"/>
    </location>
</feature>
<dbReference type="InterPro" id="IPR001680">
    <property type="entry name" value="WD40_rpt"/>
</dbReference>
<dbReference type="GO" id="GO:0000387">
    <property type="term" value="P:spliceosomal snRNP assembly"/>
    <property type="evidence" value="ECO:0007669"/>
    <property type="project" value="TreeGrafter"/>
</dbReference>
<dbReference type="SUPFAM" id="SSF50978">
    <property type="entry name" value="WD40 repeat-like"/>
    <property type="match status" value="1"/>
</dbReference>
<sequence>MIASGSNNATIYVHNIKNVIEGSPEKPVIITESFRTLAGHTAKITSLSWSPHHDGRLVSVCYDGTAQIWDALKEEPLHNYRGHRGRLLCTQWSPVETESIYTGGDDFSVHKWVALKQEHIRPPQGKKSIELEKKRSTQIKQKVKKKKKPLGKLPSAQNINDWINVGENMKESPLEENGVSDPEGEREQHEQEAAEKISTEGT</sequence>
<dbReference type="GO" id="GO:0003730">
    <property type="term" value="F:mRNA 3'-UTR binding"/>
    <property type="evidence" value="ECO:0007669"/>
    <property type="project" value="TreeGrafter"/>
</dbReference>
<dbReference type="PANTHER" id="PTHR46362:SF1">
    <property type="entry name" value="GEM-ASSOCIATED PROTEIN 5"/>
    <property type="match status" value="1"/>
</dbReference>